<reference evidence="2" key="1">
    <citation type="submission" date="2018-06" db="EMBL/GenBank/DDBJ databases">
        <authorList>
            <person name="Zhirakovskaya E."/>
        </authorList>
    </citation>
    <scope>NUCLEOTIDE SEQUENCE</scope>
</reference>
<gene>
    <name evidence="2" type="ORF">MNBD_GAMMA03-1690</name>
</gene>
<dbReference type="InterPro" id="IPR011013">
    <property type="entry name" value="Gal_mutarotase_sf_dom"/>
</dbReference>
<dbReference type="Pfam" id="PF03636">
    <property type="entry name" value="Glyco_hydro_65N"/>
    <property type="match status" value="1"/>
</dbReference>
<dbReference type="GO" id="GO:0030246">
    <property type="term" value="F:carbohydrate binding"/>
    <property type="evidence" value="ECO:0007669"/>
    <property type="project" value="InterPro"/>
</dbReference>
<dbReference type="SUPFAM" id="SSF74650">
    <property type="entry name" value="Galactose mutarotase-like"/>
    <property type="match status" value="1"/>
</dbReference>
<dbReference type="AlphaFoldDB" id="A0A3B0WYD6"/>
<evidence type="ECO:0000259" key="1">
    <source>
        <dbReference type="Pfam" id="PF03636"/>
    </source>
</evidence>
<dbReference type="EMBL" id="UOFC01000279">
    <property type="protein sequence ID" value="VAW49366.1"/>
    <property type="molecule type" value="Genomic_DNA"/>
</dbReference>
<protein>
    <submittedName>
        <fullName evidence="2">Not trehalose-6-phosphate phosphatase</fullName>
    </submittedName>
</protein>
<evidence type="ECO:0000313" key="2">
    <source>
        <dbReference type="EMBL" id="VAW49366.1"/>
    </source>
</evidence>
<name>A0A3B0WYD6_9ZZZZ</name>
<sequence>MKTWKLIYNKFNPEQEPLREALCTLGNGYFGTRGAVSENMATRVHYPGTYIAGVYNTL</sequence>
<dbReference type="GO" id="GO:0005975">
    <property type="term" value="P:carbohydrate metabolic process"/>
    <property type="evidence" value="ECO:0007669"/>
    <property type="project" value="InterPro"/>
</dbReference>
<dbReference type="GO" id="GO:0003824">
    <property type="term" value="F:catalytic activity"/>
    <property type="evidence" value="ECO:0007669"/>
    <property type="project" value="InterPro"/>
</dbReference>
<accession>A0A3B0WYD6</accession>
<organism evidence="2">
    <name type="scientific">hydrothermal vent metagenome</name>
    <dbReference type="NCBI Taxonomy" id="652676"/>
    <lineage>
        <taxon>unclassified sequences</taxon>
        <taxon>metagenomes</taxon>
        <taxon>ecological metagenomes</taxon>
    </lineage>
</organism>
<proteinExistence type="predicted"/>
<dbReference type="InterPro" id="IPR005196">
    <property type="entry name" value="Glyco_hydro_65_N"/>
</dbReference>
<feature type="non-terminal residue" evidence="2">
    <location>
        <position position="58"/>
    </location>
</feature>
<dbReference type="InterPro" id="IPR037018">
    <property type="entry name" value="GH65_N"/>
</dbReference>
<feature type="domain" description="Glycoside hydrolase family 65 N-terminal" evidence="1">
    <location>
        <begin position="8"/>
        <end position="57"/>
    </location>
</feature>
<dbReference type="Gene3D" id="2.70.98.40">
    <property type="entry name" value="Glycoside hydrolase, family 65, N-terminal domain"/>
    <property type="match status" value="1"/>
</dbReference>